<evidence type="ECO:0000256" key="4">
    <source>
        <dbReference type="ARBA" id="ARBA00023136"/>
    </source>
</evidence>
<feature type="transmembrane region" description="Helical" evidence="5">
    <location>
        <begin position="332"/>
        <end position="351"/>
    </location>
</feature>
<dbReference type="InterPro" id="IPR000849">
    <property type="entry name" value="Sugar_P_transporter"/>
</dbReference>
<gene>
    <name evidence="7" type="ORF">D9O36_02690</name>
</gene>
<feature type="domain" description="Major facilitator superfamily (MFS) profile" evidence="6">
    <location>
        <begin position="10"/>
        <end position="420"/>
    </location>
</feature>
<evidence type="ECO:0000256" key="3">
    <source>
        <dbReference type="ARBA" id="ARBA00022989"/>
    </source>
</evidence>
<feature type="transmembrane region" description="Helical" evidence="5">
    <location>
        <begin position="301"/>
        <end position="326"/>
    </location>
</feature>
<evidence type="ECO:0000313" key="7">
    <source>
        <dbReference type="EMBL" id="MUH34738.1"/>
    </source>
</evidence>
<feature type="transmembrane region" description="Helical" evidence="5">
    <location>
        <begin position="270"/>
        <end position="289"/>
    </location>
</feature>
<dbReference type="InterPro" id="IPR036259">
    <property type="entry name" value="MFS_trans_sf"/>
</dbReference>
<dbReference type="CDD" id="cd17319">
    <property type="entry name" value="MFS_ExuT_GudP_like"/>
    <property type="match status" value="1"/>
</dbReference>
<dbReference type="Gene3D" id="1.20.1250.20">
    <property type="entry name" value="MFS general substrate transporter like domains"/>
    <property type="match status" value="2"/>
</dbReference>
<feature type="transmembrane region" description="Helical" evidence="5">
    <location>
        <begin position="240"/>
        <end position="258"/>
    </location>
</feature>
<dbReference type="InterPro" id="IPR050382">
    <property type="entry name" value="MFS_Na/Anion_cotransporter"/>
</dbReference>
<feature type="transmembrane region" description="Helical" evidence="5">
    <location>
        <begin position="137"/>
        <end position="158"/>
    </location>
</feature>
<evidence type="ECO:0000259" key="6">
    <source>
        <dbReference type="PROSITE" id="PS50850"/>
    </source>
</evidence>
<keyword evidence="2 5" id="KW-0812">Transmembrane</keyword>
<feature type="transmembrane region" description="Helical" evidence="5">
    <location>
        <begin position="44"/>
        <end position="63"/>
    </location>
</feature>
<keyword evidence="8" id="KW-1185">Reference proteome</keyword>
<accession>A0A7X2ZQZ5</accession>
<evidence type="ECO:0000313" key="8">
    <source>
        <dbReference type="Proteomes" id="UP000540519"/>
    </source>
</evidence>
<dbReference type="PANTHER" id="PTHR11662">
    <property type="entry name" value="SOLUTE CARRIER FAMILY 17"/>
    <property type="match status" value="1"/>
</dbReference>
<dbReference type="RefSeq" id="WP_038238405.1">
    <property type="nucleotide sequence ID" value="NZ_RCNR01000004.1"/>
</dbReference>
<comment type="caution">
    <text evidence="7">The sequence shown here is derived from an EMBL/GenBank/DDBJ whole genome shotgun (WGS) entry which is preliminary data.</text>
</comment>
<dbReference type="InterPro" id="IPR011701">
    <property type="entry name" value="MFS"/>
</dbReference>
<feature type="transmembrane region" description="Helical" evidence="5">
    <location>
        <begin position="392"/>
        <end position="416"/>
    </location>
</feature>
<proteinExistence type="predicted"/>
<feature type="transmembrane region" description="Helical" evidence="5">
    <location>
        <begin position="164"/>
        <end position="183"/>
    </location>
</feature>
<dbReference type="Proteomes" id="UP000540519">
    <property type="component" value="Unassembled WGS sequence"/>
</dbReference>
<name>A0A7X2ZQZ5_9FLAO</name>
<sequence length="427" mass="46924">MKVKGLRWWVIALICLATVINYIDRTAFGVMWPEMGKDLGMDESDYAIMLNVFMITYAAGKFLSGKLYDMIGTRMGFVVSIVVWSVASILHAFSRGLISLTFFRAMLGLGEAGNWPGAVKSNGEWFPVKQRAIAQGIFNAGASLGSVIAPVLIAYLYGHFGWRSTFIIIGAIGLLWVIPWLFINKAKPEKHPWITEEEQKLILADKIAFSETDDTEKEKGLSVAKILSYKESWGVLMSRFFIEPIWWLFVGWMPLYLNSKFGFSIEEIGATIWISYLGGMAGSIIGGWYSGKLMETKTVDAARKITIVIGGALIFSGLLGIIFLVTEKNPMTFIYIVAVVLFGFQFAIGNIQTISSDLFRGPSVGTLAGLAGTVAAVSVIIMNSLIPMIASVSYTPAFIVIAVLAPLAVMSIFTLIKRIRPVEIESV</sequence>
<evidence type="ECO:0000256" key="2">
    <source>
        <dbReference type="ARBA" id="ARBA00022692"/>
    </source>
</evidence>
<protein>
    <submittedName>
        <fullName evidence="7">MFS transporter</fullName>
    </submittedName>
</protein>
<evidence type="ECO:0000256" key="5">
    <source>
        <dbReference type="SAM" id="Phobius"/>
    </source>
</evidence>
<reference evidence="7 8" key="1">
    <citation type="journal article" date="2019" name="Mar. Drugs">
        <title>Comparative Genomics and CAZyme Genome Repertoires of Marine Zobellia amurskyensis KMM 3526(T) and Zobellia laminariae KMM 3676(T).</title>
        <authorList>
            <person name="Chernysheva N."/>
            <person name="Bystritskaya E."/>
            <person name="Stenkova A."/>
            <person name="Golovkin I."/>
            <person name="Nedashkovskaya O."/>
            <person name="Isaeva M."/>
        </authorList>
    </citation>
    <scope>NUCLEOTIDE SEQUENCE [LARGE SCALE GENOMIC DNA]</scope>
    <source>
        <strain evidence="7 8">KMM 3526</strain>
    </source>
</reference>
<dbReference type="Pfam" id="PF07690">
    <property type="entry name" value="MFS_1"/>
    <property type="match status" value="1"/>
</dbReference>
<keyword evidence="4 5" id="KW-0472">Membrane</keyword>
<dbReference type="AlphaFoldDB" id="A0A7X2ZQZ5"/>
<dbReference type="SUPFAM" id="SSF103473">
    <property type="entry name" value="MFS general substrate transporter"/>
    <property type="match status" value="1"/>
</dbReference>
<dbReference type="GO" id="GO:0015134">
    <property type="term" value="F:hexuronate transmembrane transporter activity"/>
    <property type="evidence" value="ECO:0007669"/>
    <property type="project" value="TreeGrafter"/>
</dbReference>
<dbReference type="PANTHER" id="PTHR11662:SF285">
    <property type="entry name" value="HEXURONATE TRANSPORTER"/>
    <property type="match status" value="1"/>
</dbReference>
<comment type="subcellular location">
    <subcellularLocation>
        <location evidence="1">Membrane</location>
        <topology evidence="1">Multi-pass membrane protein</topology>
    </subcellularLocation>
</comment>
<keyword evidence="3 5" id="KW-1133">Transmembrane helix</keyword>
<dbReference type="OrthoDB" id="9781156at2"/>
<dbReference type="EMBL" id="RCNR01000004">
    <property type="protein sequence ID" value="MUH34738.1"/>
    <property type="molecule type" value="Genomic_DNA"/>
</dbReference>
<organism evidence="7 8">
    <name type="scientific">Zobellia amurskyensis</name>
    <dbReference type="NCBI Taxonomy" id="248905"/>
    <lineage>
        <taxon>Bacteria</taxon>
        <taxon>Pseudomonadati</taxon>
        <taxon>Bacteroidota</taxon>
        <taxon>Flavobacteriia</taxon>
        <taxon>Flavobacteriales</taxon>
        <taxon>Flavobacteriaceae</taxon>
        <taxon>Zobellia</taxon>
    </lineage>
</organism>
<dbReference type="PROSITE" id="PS50850">
    <property type="entry name" value="MFS"/>
    <property type="match status" value="1"/>
</dbReference>
<evidence type="ECO:0000256" key="1">
    <source>
        <dbReference type="ARBA" id="ARBA00004141"/>
    </source>
</evidence>
<dbReference type="GO" id="GO:0016020">
    <property type="term" value="C:membrane"/>
    <property type="evidence" value="ECO:0007669"/>
    <property type="project" value="UniProtKB-SubCell"/>
</dbReference>
<dbReference type="InterPro" id="IPR020846">
    <property type="entry name" value="MFS_dom"/>
</dbReference>
<feature type="transmembrane region" description="Helical" evidence="5">
    <location>
        <begin position="75"/>
        <end position="94"/>
    </location>
</feature>
<feature type="transmembrane region" description="Helical" evidence="5">
    <location>
        <begin position="6"/>
        <end position="23"/>
    </location>
</feature>
<dbReference type="PIRSF" id="PIRSF002808">
    <property type="entry name" value="Hexose_phosphate_transp"/>
    <property type="match status" value="1"/>
</dbReference>
<feature type="transmembrane region" description="Helical" evidence="5">
    <location>
        <begin position="363"/>
        <end position="386"/>
    </location>
</feature>